<feature type="chain" id="PRO_5011544038" evidence="1">
    <location>
        <begin position="22"/>
        <end position="162"/>
    </location>
</feature>
<gene>
    <name evidence="2" type="ORF">SAMN04488004_106110</name>
</gene>
<evidence type="ECO:0000313" key="2">
    <source>
        <dbReference type="EMBL" id="SFL02186.1"/>
    </source>
</evidence>
<dbReference type="OrthoDB" id="5973611at2"/>
<evidence type="ECO:0000256" key="1">
    <source>
        <dbReference type="SAM" id="SignalP"/>
    </source>
</evidence>
<evidence type="ECO:0000313" key="3">
    <source>
        <dbReference type="Proteomes" id="UP000199550"/>
    </source>
</evidence>
<dbReference type="AlphaFoldDB" id="A0A1I4ECU7"/>
<keyword evidence="3" id="KW-1185">Reference proteome</keyword>
<organism evidence="2 3">
    <name type="scientific">Loktanella salsilacus</name>
    <dbReference type="NCBI Taxonomy" id="195913"/>
    <lineage>
        <taxon>Bacteria</taxon>
        <taxon>Pseudomonadati</taxon>
        <taxon>Pseudomonadota</taxon>
        <taxon>Alphaproteobacteria</taxon>
        <taxon>Rhodobacterales</taxon>
        <taxon>Roseobacteraceae</taxon>
        <taxon>Loktanella</taxon>
    </lineage>
</organism>
<dbReference type="EMBL" id="FOTF01000006">
    <property type="protein sequence ID" value="SFL02186.1"/>
    <property type="molecule type" value="Genomic_DNA"/>
</dbReference>
<proteinExistence type="predicted"/>
<dbReference type="PROSITE" id="PS51257">
    <property type="entry name" value="PROKAR_LIPOPROTEIN"/>
    <property type="match status" value="1"/>
</dbReference>
<feature type="signal peptide" evidence="1">
    <location>
        <begin position="1"/>
        <end position="21"/>
    </location>
</feature>
<dbReference type="RefSeq" id="WP_090187494.1">
    <property type="nucleotide sequence ID" value="NZ_FOTF01000006.1"/>
</dbReference>
<dbReference type="Proteomes" id="UP000199550">
    <property type="component" value="Unassembled WGS sequence"/>
</dbReference>
<keyword evidence="1" id="KW-0732">Signal</keyword>
<reference evidence="2 3" key="1">
    <citation type="submission" date="2016-10" db="EMBL/GenBank/DDBJ databases">
        <authorList>
            <person name="de Groot N.N."/>
        </authorList>
    </citation>
    <scope>NUCLEOTIDE SEQUENCE [LARGE SCALE GENOMIC DNA]</scope>
    <source>
        <strain evidence="2 3">DSM 16199</strain>
    </source>
</reference>
<accession>A0A1I4ECU7</accession>
<sequence length="162" mass="17206">MSFWRIAVLGIFFAVTQMVGAAVACPNPDMATARQISSNGAALRLGQNRRVFAGGKAGLAGCDHIALPQVPAVMFNDAPSFSADLSGMIGLAMEIRAEGDCPTGLLVRTEDGHWYFDDSGRGAGQPRLILRHPGRGKIAVWVGTVDGVQCRARLNLQTYAGY</sequence>
<protein>
    <submittedName>
        <fullName evidence="2">Uncharacterized protein</fullName>
    </submittedName>
</protein>
<name>A0A1I4ECU7_9RHOB</name>
<dbReference type="STRING" id="195913.SAMN04488004_106110"/>